<dbReference type="InterPro" id="IPR043168">
    <property type="entry name" value="DegV_C"/>
</dbReference>
<dbReference type="Pfam" id="PF02645">
    <property type="entry name" value="DegV"/>
    <property type="match status" value="1"/>
</dbReference>
<proteinExistence type="predicted"/>
<feature type="compositionally biased region" description="Low complexity" evidence="2">
    <location>
        <begin position="299"/>
        <end position="313"/>
    </location>
</feature>
<reference evidence="3" key="1">
    <citation type="journal article" date="2021" name="PeerJ">
        <title>Extensive microbial diversity within the chicken gut microbiome revealed by metagenomics and culture.</title>
        <authorList>
            <person name="Gilroy R."/>
            <person name="Ravi A."/>
            <person name="Getino M."/>
            <person name="Pursley I."/>
            <person name="Horton D.L."/>
            <person name="Alikhan N.F."/>
            <person name="Baker D."/>
            <person name="Gharbi K."/>
            <person name="Hall N."/>
            <person name="Watson M."/>
            <person name="Adriaenssens E.M."/>
            <person name="Foster-Nyarko E."/>
            <person name="Jarju S."/>
            <person name="Secka A."/>
            <person name="Antonio M."/>
            <person name="Oren A."/>
            <person name="Chaudhuri R.R."/>
            <person name="La Ragione R."/>
            <person name="Hildebrand F."/>
            <person name="Pallen M.J."/>
        </authorList>
    </citation>
    <scope>NUCLEOTIDE SEQUENCE</scope>
    <source>
        <strain evidence="3">ChiW7-2402</strain>
    </source>
</reference>
<reference evidence="3" key="2">
    <citation type="submission" date="2021-04" db="EMBL/GenBank/DDBJ databases">
        <authorList>
            <person name="Gilroy R."/>
        </authorList>
    </citation>
    <scope>NUCLEOTIDE SEQUENCE</scope>
    <source>
        <strain evidence="3">ChiW7-2402</strain>
    </source>
</reference>
<dbReference type="Gene3D" id="3.30.1180.10">
    <property type="match status" value="1"/>
</dbReference>
<evidence type="ECO:0000256" key="1">
    <source>
        <dbReference type="ARBA" id="ARBA00023121"/>
    </source>
</evidence>
<name>A0A9D2G713_9FIRM</name>
<accession>A0A9D2G713</accession>
<gene>
    <name evidence="3" type="ORF">H9964_07020</name>
</gene>
<dbReference type="PANTHER" id="PTHR33434">
    <property type="entry name" value="DEGV DOMAIN-CONTAINING PROTEIN DR_1986-RELATED"/>
    <property type="match status" value="1"/>
</dbReference>
<dbReference type="EMBL" id="DXBB01000099">
    <property type="protein sequence ID" value="HIZ73315.1"/>
    <property type="molecule type" value="Genomic_DNA"/>
</dbReference>
<dbReference type="InterPro" id="IPR050270">
    <property type="entry name" value="DegV_domain_contain"/>
</dbReference>
<evidence type="ECO:0000313" key="4">
    <source>
        <dbReference type="Proteomes" id="UP000824102"/>
    </source>
</evidence>
<evidence type="ECO:0000256" key="2">
    <source>
        <dbReference type="SAM" id="MobiDB-lite"/>
    </source>
</evidence>
<dbReference type="PANTHER" id="PTHR33434:SF2">
    <property type="entry name" value="FATTY ACID-BINDING PROTEIN TM_1468"/>
    <property type="match status" value="1"/>
</dbReference>
<dbReference type="AlphaFoldDB" id="A0A9D2G713"/>
<dbReference type="GO" id="GO:0008289">
    <property type="term" value="F:lipid binding"/>
    <property type="evidence" value="ECO:0007669"/>
    <property type="project" value="UniProtKB-KW"/>
</dbReference>
<dbReference type="Gene3D" id="3.40.50.10170">
    <property type="match status" value="1"/>
</dbReference>
<keyword evidence="1" id="KW-0446">Lipid-binding</keyword>
<feature type="region of interest" description="Disordered" evidence="2">
    <location>
        <begin position="290"/>
        <end position="313"/>
    </location>
</feature>
<dbReference type="Proteomes" id="UP000824102">
    <property type="component" value="Unassembled WGS sequence"/>
</dbReference>
<dbReference type="NCBIfam" id="TIGR00762">
    <property type="entry name" value="DegV"/>
    <property type="match status" value="1"/>
</dbReference>
<organism evidence="3 4">
    <name type="scientific">Candidatus Gallimonas intestinavium</name>
    <dbReference type="NCBI Taxonomy" id="2838603"/>
    <lineage>
        <taxon>Bacteria</taxon>
        <taxon>Bacillati</taxon>
        <taxon>Bacillota</taxon>
        <taxon>Clostridia</taxon>
        <taxon>Candidatus Gallimonas</taxon>
    </lineage>
</organism>
<dbReference type="PROSITE" id="PS51482">
    <property type="entry name" value="DEGV"/>
    <property type="match status" value="1"/>
</dbReference>
<sequence length="313" mass="34125">MASFEIIVDSAANIPAALRKEHNISVIPYRYLVDGEERLCFDENVSFEQTAKRLYDDMRAGADVKTSLLTEEHIEEALVPVLEAGKDVFLVIISSGVSGTYQQAVRAAAGLKERYPGRKIEVIDSKNASMGEGTIALRVADLRDMGESIEACAEWARTNAYKVNSYLTVGDLKYLKRTGRISTTLAIAGTLLNIKPILRADGSTNAKIVFEGREHGRKRALMALAKKYRERVDDVSAPVAITHADCEEDANALADMLRGMGASNIVIEYYDLCTGSHVGPGTVALFFTGKDRRRDPEAPEASPAGEPVPSSNR</sequence>
<protein>
    <submittedName>
        <fullName evidence="3">DegV family protein</fullName>
    </submittedName>
</protein>
<dbReference type="SUPFAM" id="SSF82549">
    <property type="entry name" value="DAK1/DegV-like"/>
    <property type="match status" value="1"/>
</dbReference>
<comment type="caution">
    <text evidence="3">The sequence shown here is derived from an EMBL/GenBank/DDBJ whole genome shotgun (WGS) entry which is preliminary data.</text>
</comment>
<evidence type="ECO:0000313" key="3">
    <source>
        <dbReference type="EMBL" id="HIZ73315.1"/>
    </source>
</evidence>
<dbReference type="InterPro" id="IPR003797">
    <property type="entry name" value="DegV"/>
</dbReference>